<dbReference type="Proteomes" id="UP001482620">
    <property type="component" value="Unassembled WGS sequence"/>
</dbReference>
<reference evidence="1 2" key="1">
    <citation type="submission" date="2021-06" db="EMBL/GenBank/DDBJ databases">
        <authorList>
            <person name="Palmer J.M."/>
        </authorList>
    </citation>
    <scope>NUCLEOTIDE SEQUENCE [LARGE SCALE GENOMIC DNA]</scope>
    <source>
        <strain evidence="2">if_2019</strain>
        <tissue evidence="1">Muscle</tissue>
    </source>
</reference>
<proteinExistence type="predicted"/>
<comment type="caution">
    <text evidence="1">The sequence shown here is derived from an EMBL/GenBank/DDBJ whole genome shotgun (WGS) entry which is preliminary data.</text>
</comment>
<gene>
    <name evidence="1" type="ORF">ILYODFUR_034814</name>
</gene>
<evidence type="ECO:0000313" key="2">
    <source>
        <dbReference type="Proteomes" id="UP001482620"/>
    </source>
</evidence>
<dbReference type="EMBL" id="JAHRIQ010110669">
    <property type="protein sequence ID" value="MEQ2257430.1"/>
    <property type="molecule type" value="Genomic_DNA"/>
</dbReference>
<keyword evidence="2" id="KW-1185">Reference proteome</keyword>
<sequence length="68" mass="7253">MTSTGTVSTWSTAKYLDCVSVSGIFKSNGSVQPSPTEVPKIFIFYRVEFDSIPSPTTGVYTSGIHSGT</sequence>
<organism evidence="1 2">
    <name type="scientific">Ilyodon furcidens</name>
    <name type="common">goldbreast splitfin</name>
    <dbReference type="NCBI Taxonomy" id="33524"/>
    <lineage>
        <taxon>Eukaryota</taxon>
        <taxon>Metazoa</taxon>
        <taxon>Chordata</taxon>
        <taxon>Craniata</taxon>
        <taxon>Vertebrata</taxon>
        <taxon>Euteleostomi</taxon>
        <taxon>Actinopterygii</taxon>
        <taxon>Neopterygii</taxon>
        <taxon>Teleostei</taxon>
        <taxon>Neoteleostei</taxon>
        <taxon>Acanthomorphata</taxon>
        <taxon>Ovalentaria</taxon>
        <taxon>Atherinomorphae</taxon>
        <taxon>Cyprinodontiformes</taxon>
        <taxon>Goodeidae</taxon>
        <taxon>Ilyodon</taxon>
    </lineage>
</organism>
<evidence type="ECO:0000313" key="1">
    <source>
        <dbReference type="EMBL" id="MEQ2257430.1"/>
    </source>
</evidence>
<protein>
    <submittedName>
        <fullName evidence="1">Uncharacterized protein</fullName>
    </submittedName>
</protein>
<accession>A0ABV0VJJ8</accession>
<name>A0ABV0VJJ8_9TELE</name>